<dbReference type="EMBL" id="MWUE01000004">
    <property type="protein sequence ID" value="OQP35809.1"/>
    <property type="molecule type" value="Genomic_DNA"/>
</dbReference>
<organism evidence="12 13">
    <name type="scientific">Pantoea latae</name>
    <dbReference type="NCBI Taxonomy" id="1964541"/>
    <lineage>
        <taxon>Bacteria</taxon>
        <taxon>Pseudomonadati</taxon>
        <taxon>Pseudomonadota</taxon>
        <taxon>Gammaproteobacteria</taxon>
        <taxon>Enterobacterales</taxon>
        <taxon>Erwiniaceae</taxon>
        <taxon>Pantoea</taxon>
    </lineage>
</organism>
<dbReference type="InterPro" id="IPR051599">
    <property type="entry name" value="Cell_Envelope_Assoc"/>
</dbReference>
<comment type="caution">
    <text evidence="12">The sequence shown here is derived from an EMBL/GenBank/DDBJ whole genome shotgun (WGS) entry which is preliminary data.</text>
</comment>
<feature type="transmembrane region" description="Helical" evidence="10">
    <location>
        <begin position="41"/>
        <end position="59"/>
    </location>
</feature>
<dbReference type="OrthoDB" id="9809813at2"/>
<evidence type="ECO:0000256" key="10">
    <source>
        <dbReference type="SAM" id="Phobius"/>
    </source>
</evidence>
<evidence type="ECO:0000256" key="2">
    <source>
        <dbReference type="ARBA" id="ARBA00022475"/>
    </source>
</evidence>
<protein>
    <recommendedName>
        <fullName evidence="9">Envelope biogenesis factor ElyC</fullName>
    </recommendedName>
</protein>
<dbReference type="PANTHER" id="PTHR30336">
    <property type="entry name" value="INNER MEMBRANE PROTEIN, PROBABLE PERMEASE"/>
    <property type="match status" value="1"/>
</dbReference>
<keyword evidence="5 10" id="KW-1133">Transmembrane helix</keyword>
<keyword evidence="13" id="KW-1185">Reference proteome</keyword>
<dbReference type="PANTHER" id="PTHR30336:SF4">
    <property type="entry name" value="ENVELOPE BIOGENESIS FACTOR ELYC"/>
    <property type="match status" value="1"/>
</dbReference>
<accession>A0A1V9DPM9</accession>
<evidence type="ECO:0000256" key="9">
    <source>
        <dbReference type="ARBA" id="ARBA00070389"/>
    </source>
</evidence>
<evidence type="ECO:0000256" key="6">
    <source>
        <dbReference type="ARBA" id="ARBA00023136"/>
    </source>
</evidence>
<dbReference type="AlphaFoldDB" id="A0A1V9DPM9"/>
<evidence type="ECO:0000313" key="13">
    <source>
        <dbReference type="Proteomes" id="UP000192769"/>
    </source>
</evidence>
<evidence type="ECO:0000256" key="3">
    <source>
        <dbReference type="ARBA" id="ARBA00022519"/>
    </source>
</evidence>
<comment type="function">
    <text evidence="8">Plays a critical role in the metabolism of the essential lipid carrier used for cell wall synthesis.</text>
</comment>
<dbReference type="FunFam" id="3.40.50.620:FF:000164">
    <property type="entry name" value="Envelope biogenesis factor ElyC"/>
    <property type="match status" value="1"/>
</dbReference>
<keyword evidence="3" id="KW-0997">Cell inner membrane</keyword>
<dbReference type="Pfam" id="PF02698">
    <property type="entry name" value="DUF218"/>
    <property type="match status" value="1"/>
</dbReference>
<evidence type="ECO:0000256" key="8">
    <source>
        <dbReference type="ARBA" id="ARBA00053487"/>
    </source>
</evidence>
<dbReference type="RefSeq" id="WP_081135836.1">
    <property type="nucleotide sequence ID" value="NZ_MWUE01000004.1"/>
</dbReference>
<sequence length="261" mass="28356">MFFALKKVAGGLLMPLPLLLLVMAAGILLLWFSRWQKSGKILVTLSWALLLLLSLQPVADRLLLPLESRYATWNGEQPVDFIVVLGGGYTFNPDWAPSSNLIGNSLPRVAEGVRQWRRQPQATMIFTGAAAGRNPVSNAQVAASVALSLGVPQDHIQLLDRPKDTEEEARAVRGLVGQRPFLLVTSANHMARALNFFHAAGLTPFAAPANQLAVTSPLNGWERTIPSPLWLSHSDRVAYEALGSVWQWLKGGDAPSAEPGQ</sequence>
<feature type="domain" description="DUF218" evidence="11">
    <location>
        <begin position="80"/>
        <end position="243"/>
    </location>
</feature>
<keyword evidence="4 10" id="KW-0812">Transmembrane</keyword>
<dbReference type="GO" id="GO:0043164">
    <property type="term" value="P:Gram-negative-bacterium-type cell wall biogenesis"/>
    <property type="evidence" value="ECO:0007669"/>
    <property type="project" value="TreeGrafter"/>
</dbReference>
<keyword evidence="6 10" id="KW-0472">Membrane</keyword>
<dbReference type="GO" id="GO:0000270">
    <property type="term" value="P:peptidoglycan metabolic process"/>
    <property type="evidence" value="ECO:0007669"/>
    <property type="project" value="TreeGrafter"/>
</dbReference>
<dbReference type="InterPro" id="IPR003848">
    <property type="entry name" value="DUF218"/>
</dbReference>
<comment type="subcellular location">
    <subcellularLocation>
        <location evidence="1">Cell inner membrane</location>
        <topology evidence="1">Multi-pass membrane protein</topology>
    </subcellularLocation>
</comment>
<evidence type="ECO:0000256" key="4">
    <source>
        <dbReference type="ARBA" id="ARBA00022692"/>
    </source>
</evidence>
<dbReference type="Gene3D" id="3.40.50.620">
    <property type="entry name" value="HUPs"/>
    <property type="match status" value="1"/>
</dbReference>
<reference evidence="12 13" key="1">
    <citation type="submission" date="2017-02" db="EMBL/GenBank/DDBJ databases">
        <title>Whole genome shotgun sequence of Pantoea agglomerans strain AS1 isolated from a cycad, Zamia floridana in Central Florida, USA.</title>
        <authorList>
            <person name="Lata P."/>
            <person name="Govindarajan S."/>
            <person name="Qi F."/>
            <person name="Li J.-L."/>
            <person name="Maurya S.K."/>
            <person name="Sahoo M.K."/>
        </authorList>
    </citation>
    <scope>NUCLEOTIDE SEQUENCE [LARGE SCALE GENOMIC DNA]</scope>
    <source>
        <strain evidence="12 13">AS1</strain>
    </source>
</reference>
<dbReference type="CDD" id="cd06259">
    <property type="entry name" value="YdcF-like"/>
    <property type="match status" value="1"/>
</dbReference>
<proteinExistence type="predicted"/>
<dbReference type="Proteomes" id="UP000192769">
    <property type="component" value="Unassembled WGS sequence"/>
</dbReference>
<gene>
    <name evidence="12" type="ORF">B2J69_02095</name>
</gene>
<dbReference type="NCBIfam" id="NF007794">
    <property type="entry name" value="PRK10494.1"/>
    <property type="match status" value="1"/>
</dbReference>
<keyword evidence="2" id="KW-1003">Cell membrane</keyword>
<name>A0A1V9DPM9_9GAMM</name>
<evidence type="ECO:0000256" key="5">
    <source>
        <dbReference type="ARBA" id="ARBA00022989"/>
    </source>
</evidence>
<evidence type="ECO:0000256" key="1">
    <source>
        <dbReference type="ARBA" id="ARBA00004429"/>
    </source>
</evidence>
<dbReference type="GO" id="GO:0071555">
    <property type="term" value="P:cell wall organization"/>
    <property type="evidence" value="ECO:0007669"/>
    <property type="project" value="UniProtKB-KW"/>
</dbReference>
<evidence type="ECO:0000313" key="12">
    <source>
        <dbReference type="EMBL" id="OQP35809.1"/>
    </source>
</evidence>
<feature type="transmembrane region" description="Helical" evidence="10">
    <location>
        <begin position="12"/>
        <end position="32"/>
    </location>
</feature>
<keyword evidence="7" id="KW-0961">Cell wall biogenesis/degradation</keyword>
<evidence type="ECO:0000256" key="7">
    <source>
        <dbReference type="ARBA" id="ARBA00023316"/>
    </source>
</evidence>
<dbReference type="GO" id="GO:0005886">
    <property type="term" value="C:plasma membrane"/>
    <property type="evidence" value="ECO:0007669"/>
    <property type="project" value="UniProtKB-SubCell"/>
</dbReference>
<dbReference type="InterPro" id="IPR014729">
    <property type="entry name" value="Rossmann-like_a/b/a_fold"/>
</dbReference>
<evidence type="ECO:0000259" key="11">
    <source>
        <dbReference type="Pfam" id="PF02698"/>
    </source>
</evidence>